<comment type="similarity">
    <text evidence="2 4">Belongs to the cytochrome P450 family.</text>
</comment>
<dbReference type="InterPro" id="IPR001128">
    <property type="entry name" value="Cyt_P450"/>
</dbReference>
<keyword evidence="3 4" id="KW-0408">Iron</keyword>
<dbReference type="PANTHER" id="PTHR24305:SF166">
    <property type="entry name" value="CYTOCHROME P450 12A4, MITOCHONDRIAL-RELATED"/>
    <property type="match status" value="1"/>
</dbReference>
<keyword evidence="3 4" id="KW-0349">Heme</keyword>
<dbReference type="InterPro" id="IPR002401">
    <property type="entry name" value="Cyt_P450_E_grp-I"/>
</dbReference>
<evidence type="ECO:0000313" key="7">
    <source>
        <dbReference type="Proteomes" id="UP000676246"/>
    </source>
</evidence>
<dbReference type="InterPro" id="IPR036396">
    <property type="entry name" value="Cyt_P450_sf"/>
</dbReference>
<feature type="region of interest" description="Disordered" evidence="5">
    <location>
        <begin position="457"/>
        <end position="479"/>
    </location>
</feature>
<keyword evidence="4" id="KW-0503">Monooxygenase</keyword>
<dbReference type="PRINTS" id="PR00463">
    <property type="entry name" value="EP450I"/>
</dbReference>
<evidence type="ECO:0000256" key="4">
    <source>
        <dbReference type="RuleBase" id="RU000461"/>
    </source>
</evidence>
<comment type="cofactor">
    <cofactor evidence="1 3">
        <name>heme</name>
        <dbReference type="ChEBI" id="CHEBI:30413"/>
    </cofactor>
</comment>
<dbReference type="SUPFAM" id="SSF48264">
    <property type="entry name" value="Cytochrome P450"/>
    <property type="match status" value="1"/>
</dbReference>
<feature type="compositionally biased region" description="Low complexity" evidence="5">
    <location>
        <begin position="459"/>
        <end position="479"/>
    </location>
</feature>
<sequence length="479" mass="52820">MSATPTTAPPGPACPWWGLPLLRAMYRDYLGFAAGLQREHGDVVALRLGTERSWDLFHPDDVRAALVDHADDLLRWERGTEVFSQAFGQGLLVAEGEPWRRQRRMLAPGFLPRRVQGYAALMVDAARSALDAALPPDQDHSVRPVETLFNGLTMDVIMRTLFSSRAPAQAAAAAEATQVLSQAAMQEMFWPASLPDWLPLPHKRAKRRAMRVLTGLVDGQIAQRLALPPDQRPTDDLLAMLLAVRDEDGSGLTATELHDQCMVMFQAGHETSATALLWWSWLMASHPEAAARARQEVDEHLAGRDPTAADGAALPYLAATLKEAMRLYPPVAAVMTRRATRGFELAGRPLPAGTLLRVTPWVIQRDPRWFPEPEAFRPERFLADDPAQPRSAWMPFGVGPRVCIGQHFAMLEMTLVAALLLQRCTLETLPGEPAPQPRMYVTLRPTLPVRLRLQRRGPLRPQSAPCASSVSTPPVSSAA</sequence>
<evidence type="ECO:0000313" key="6">
    <source>
        <dbReference type="EMBL" id="MBQ0931998.1"/>
    </source>
</evidence>
<feature type="binding site" description="axial binding residue" evidence="3">
    <location>
        <position position="403"/>
    </location>
    <ligand>
        <name>heme</name>
        <dbReference type="ChEBI" id="CHEBI:30413"/>
    </ligand>
    <ligandPart>
        <name>Fe</name>
        <dbReference type="ChEBI" id="CHEBI:18248"/>
    </ligandPart>
</feature>
<keyword evidence="7" id="KW-1185">Reference proteome</keyword>
<comment type="caution">
    <text evidence="6">The sequence shown here is derived from an EMBL/GenBank/DDBJ whole genome shotgun (WGS) entry which is preliminary data.</text>
</comment>
<evidence type="ECO:0000256" key="1">
    <source>
        <dbReference type="ARBA" id="ARBA00001971"/>
    </source>
</evidence>
<evidence type="ECO:0000256" key="5">
    <source>
        <dbReference type="SAM" id="MobiDB-lite"/>
    </source>
</evidence>
<dbReference type="GO" id="GO:0005506">
    <property type="term" value="F:iron ion binding"/>
    <property type="evidence" value="ECO:0007669"/>
    <property type="project" value="InterPro"/>
</dbReference>
<dbReference type="PROSITE" id="PS00086">
    <property type="entry name" value="CYTOCHROME_P450"/>
    <property type="match status" value="1"/>
</dbReference>
<dbReference type="InterPro" id="IPR017972">
    <property type="entry name" value="Cyt_P450_CS"/>
</dbReference>
<name>A0A941BHU2_9BURK</name>
<organism evidence="6 7">
    <name type="scientific">Ideonella alba</name>
    <dbReference type="NCBI Taxonomy" id="2824118"/>
    <lineage>
        <taxon>Bacteria</taxon>
        <taxon>Pseudomonadati</taxon>
        <taxon>Pseudomonadota</taxon>
        <taxon>Betaproteobacteria</taxon>
        <taxon>Burkholderiales</taxon>
        <taxon>Sphaerotilaceae</taxon>
        <taxon>Ideonella</taxon>
    </lineage>
</organism>
<dbReference type="GO" id="GO:0020037">
    <property type="term" value="F:heme binding"/>
    <property type="evidence" value="ECO:0007669"/>
    <property type="project" value="InterPro"/>
</dbReference>
<dbReference type="EMBL" id="JAGQDD010000013">
    <property type="protein sequence ID" value="MBQ0931998.1"/>
    <property type="molecule type" value="Genomic_DNA"/>
</dbReference>
<dbReference type="PRINTS" id="PR00385">
    <property type="entry name" value="P450"/>
</dbReference>
<keyword evidence="4" id="KW-0560">Oxidoreductase</keyword>
<dbReference type="PANTHER" id="PTHR24305">
    <property type="entry name" value="CYTOCHROME P450"/>
    <property type="match status" value="1"/>
</dbReference>
<dbReference type="GO" id="GO:0004497">
    <property type="term" value="F:monooxygenase activity"/>
    <property type="evidence" value="ECO:0007669"/>
    <property type="project" value="UniProtKB-KW"/>
</dbReference>
<dbReference type="GO" id="GO:0016705">
    <property type="term" value="F:oxidoreductase activity, acting on paired donors, with incorporation or reduction of molecular oxygen"/>
    <property type="evidence" value="ECO:0007669"/>
    <property type="project" value="InterPro"/>
</dbReference>
<reference evidence="6 7" key="1">
    <citation type="submission" date="2021-04" db="EMBL/GenBank/DDBJ databases">
        <title>The genome sequence of Ideonella sp. 3Y2.</title>
        <authorList>
            <person name="Liu Y."/>
        </authorList>
    </citation>
    <scope>NUCLEOTIDE SEQUENCE [LARGE SCALE GENOMIC DNA]</scope>
    <source>
        <strain evidence="6 7">3Y2</strain>
    </source>
</reference>
<keyword evidence="3 4" id="KW-0479">Metal-binding</keyword>
<protein>
    <submittedName>
        <fullName evidence="6">Cytochrome P450</fullName>
    </submittedName>
</protein>
<evidence type="ECO:0000256" key="3">
    <source>
        <dbReference type="PIRSR" id="PIRSR602401-1"/>
    </source>
</evidence>
<dbReference type="Gene3D" id="1.10.630.10">
    <property type="entry name" value="Cytochrome P450"/>
    <property type="match status" value="1"/>
</dbReference>
<dbReference type="Pfam" id="PF00067">
    <property type="entry name" value="p450"/>
    <property type="match status" value="1"/>
</dbReference>
<dbReference type="Proteomes" id="UP000676246">
    <property type="component" value="Unassembled WGS sequence"/>
</dbReference>
<dbReference type="AlphaFoldDB" id="A0A941BHU2"/>
<dbReference type="RefSeq" id="WP_210855193.1">
    <property type="nucleotide sequence ID" value="NZ_JAGQDD010000013.1"/>
</dbReference>
<gene>
    <name evidence="6" type="ORF">KAK03_16080</name>
</gene>
<accession>A0A941BHU2</accession>
<evidence type="ECO:0000256" key="2">
    <source>
        <dbReference type="ARBA" id="ARBA00010617"/>
    </source>
</evidence>
<proteinExistence type="inferred from homology"/>
<dbReference type="InterPro" id="IPR050121">
    <property type="entry name" value="Cytochrome_P450_monoxygenase"/>
</dbReference>